<evidence type="ECO:0000313" key="1">
    <source>
        <dbReference type="EMBL" id="CAF0895675.1"/>
    </source>
</evidence>
<evidence type="ECO:0000313" key="4">
    <source>
        <dbReference type="Proteomes" id="UP000663877"/>
    </source>
</evidence>
<evidence type="ECO:0000313" key="3">
    <source>
        <dbReference type="Proteomes" id="UP000663832"/>
    </source>
</evidence>
<protein>
    <submittedName>
        <fullName evidence="1">Uncharacterized protein</fullName>
    </submittedName>
</protein>
<gene>
    <name evidence="1" type="ORF">BJG266_LOCUS10197</name>
    <name evidence="2" type="ORF">QVE165_LOCUS38069</name>
</gene>
<organism evidence="1 4">
    <name type="scientific">Adineta steineri</name>
    <dbReference type="NCBI Taxonomy" id="433720"/>
    <lineage>
        <taxon>Eukaryota</taxon>
        <taxon>Metazoa</taxon>
        <taxon>Spiralia</taxon>
        <taxon>Gnathifera</taxon>
        <taxon>Rotifera</taxon>
        <taxon>Eurotatoria</taxon>
        <taxon>Bdelloidea</taxon>
        <taxon>Adinetida</taxon>
        <taxon>Adinetidae</taxon>
        <taxon>Adineta</taxon>
    </lineage>
</organism>
<comment type="caution">
    <text evidence="1">The sequence shown here is derived from an EMBL/GenBank/DDBJ whole genome shotgun (WGS) entry which is preliminary data.</text>
</comment>
<proteinExistence type="predicted"/>
<dbReference type="EMBL" id="CAJNOI010000035">
    <property type="protein sequence ID" value="CAF0895675.1"/>
    <property type="molecule type" value="Genomic_DNA"/>
</dbReference>
<dbReference type="Proteomes" id="UP000663832">
    <property type="component" value="Unassembled WGS sequence"/>
</dbReference>
<dbReference type="OrthoDB" id="9993481at2759"/>
<accession>A0A813ZAI3</accession>
<keyword evidence="3" id="KW-1185">Reference proteome</keyword>
<dbReference type="Proteomes" id="UP000663877">
    <property type="component" value="Unassembled WGS sequence"/>
</dbReference>
<sequence>MSTIILSPIVITKNKIRPSTPVRRRCLASLQCNLTHNITIEQVLLKLIDRLQDSTDSSTQLLIRLYQHKSLRLIDEPKKLSLFQEEIYSGLRRLHPSIVNSSLLNQENQMNITMPQPIITGRSGQATIRKLH</sequence>
<reference evidence="1" key="1">
    <citation type="submission" date="2021-02" db="EMBL/GenBank/DDBJ databases">
        <authorList>
            <person name="Nowell W R."/>
        </authorList>
    </citation>
    <scope>NUCLEOTIDE SEQUENCE</scope>
</reference>
<evidence type="ECO:0000313" key="2">
    <source>
        <dbReference type="EMBL" id="CAF1418606.1"/>
    </source>
</evidence>
<dbReference type="EMBL" id="CAJNOM010000404">
    <property type="protein sequence ID" value="CAF1418606.1"/>
    <property type="molecule type" value="Genomic_DNA"/>
</dbReference>
<name>A0A813ZAI3_9BILA</name>
<dbReference type="AlphaFoldDB" id="A0A813ZAI3"/>